<protein>
    <submittedName>
        <fullName evidence="1">Uncharacterized protein</fullName>
    </submittedName>
</protein>
<comment type="caution">
    <text evidence="1">The sequence shown here is derived from an EMBL/GenBank/DDBJ whole genome shotgun (WGS) entry which is preliminary data.</text>
</comment>
<gene>
    <name evidence="1" type="ORF">L195_g055641</name>
</gene>
<dbReference type="AlphaFoldDB" id="A0A2K3KMC0"/>
<name>A0A2K3KMC0_TRIPR</name>
<feature type="non-terminal residue" evidence="1">
    <location>
        <position position="1"/>
    </location>
</feature>
<organism evidence="1 2">
    <name type="scientific">Trifolium pratense</name>
    <name type="common">Red clover</name>
    <dbReference type="NCBI Taxonomy" id="57577"/>
    <lineage>
        <taxon>Eukaryota</taxon>
        <taxon>Viridiplantae</taxon>
        <taxon>Streptophyta</taxon>
        <taxon>Embryophyta</taxon>
        <taxon>Tracheophyta</taxon>
        <taxon>Spermatophyta</taxon>
        <taxon>Magnoliopsida</taxon>
        <taxon>eudicotyledons</taxon>
        <taxon>Gunneridae</taxon>
        <taxon>Pentapetalae</taxon>
        <taxon>rosids</taxon>
        <taxon>fabids</taxon>
        <taxon>Fabales</taxon>
        <taxon>Fabaceae</taxon>
        <taxon>Papilionoideae</taxon>
        <taxon>50 kb inversion clade</taxon>
        <taxon>NPAAA clade</taxon>
        <taxon>Hologalegina</taxon>
        <taxon>IRL clade</taxon>
        <taxon>Trifolieae</taxon>
        <taxon>Trifolium</taxon>
    </lineage>
</organism>
<proteinExistence type="predicted"/>
<reference evidence="1 2" key="1">
    <citation type="journal article" date="2014" name="Am. J. Bot.">
        <title>Genome assembly and annotation for red clover (Trifolium pratense; Fabaceae).</title>
        <authorList>
            <person name="Istvanek J."/>
            <person name="Jaros M."/>
            <person name="Krenek A."/>
            <person name="Repkova J."/>
        </authorList>
    </citation>
    <scope>NUCLEOTIDE SEQUENCE [LARGE SCALE GENOMIC DNA]</scope>
    <source>
        <strain evidence="2">cv. Tatra</strain>
        <tissue evidence="1">Young leaves</tissue>
    </source>
</reference>
<evidence type="ECO:0000313" key="2">
    <source>
        <dbReference type="Proteomes" id="UP000236291"/>
    </source>
</evidence>
<reference evidence="1 2" key="2">
    <citation type="journal article" date="2017" name="Front. Plant Sci.">
        <title>Gene Classification and Mining of Molecular Markers Useful in Red Clover (Trifolium pratense) Breeding.</title>
        <authorList>
            <person name="Istvanek J."/>
            <person name="Dluhosova J."/>
            <person name="Dluhos P."/>
            <person name="Patkova L."/>
            <person name="Nedelnik J."/>
            <person name="Repkova J."/>
        </authorList>
    </citation>
    <scope>NUCLEOTIDE SEQUENCE [LARGE SCALE GENOMIC DNA]</scope>
    <source>
        <strain evidence="2">cv. Tatra</strain>
        <tissue evidence="1">Young leaves</tissue>
    </source>
</reference>
<evidence type="ECO:0000313" key="1">
    <source>
        <dbReference type="EMBL" id="PNX67461.1"/>
    </source>
</evidence>
<dbReference type="EMBL" id="ASHM01102100">
    <property type="protein sequence ID" value="PNX67461.1"/>
    <property type="molecule type" value="Genomic_DNA"/>
</dbReference>
<accession>A0A2K3KMC0</accession>
<feature type="non-terminal residue" evidence="1">
    <location>
        <position position="71"/>
    </location>
</feature>
<dbReference type="Proteomes" id="UP000236291">
    <property type="component" value="Unassembled WGS sequence"/>
</dbReference>
<sequence>FELPDRRPSPGLRSVNWWRTARHSSLQLATSRCFTGVVRQSSPTFAQRTSSLVFATVRSANSTGTATFVDV</sequence>